<dbReference type="InterPro" id="IPR036097">
    <property type="entry name" value="HisK_dim/P_sf"/>
</dbReference>
<dbReference type="OrthoDB" id="9813151at2"/>
<dbReference type="Proteomes" id="UP000183508">
    <property type="component" value="Unassembled WGS sequence"/>
</dbReference>
<keyword evidence="6" id="KW-0808">Transferase</keyword>
<evidence type="ECO:0000256" key="4">
    <source>
        <dbReference type="ARBA" id="ARBA00022475"/>
    </source>
</evidence>
<evidence type="ECO:0000256" key="1">
    <source>
        <dbReference type="ARBA" id="ARBA00000085"/>
    </source>
</evidence>
<accession>A0A1I7F663</accession>
<keyword evidence="5" id="KW-0597">Phosphoprotein</keyword>
<comment type="catalytic activity">
    <reaction evidence="1">
        <text>ATP + protein L-histidine = ADP + protein N-phospho-L-histidine.</text>
        <dbReference type="EC" id="2.7.13.3"/>
    </reaction>
</comment>
<dbReference type="InterPro" id="IPR050428">
    <property type="entry name" value="TCS_sensor_his_kinase"/>
</dbReference>
<keyword evidence="12" id="KW-0902">Two-component regulatory system</keyword>
<evidence type="ECO:0000256" key="8">
    <source>
        <dbReference type="ARBA" id="ARBA00022741"/>
    </source>
</evidence>
<evidence type="ECO:0000256" key="3">
    <source>
        <dbReference type="ARBA" id="ARBA00012438"/>
    </source>
</evidence>
<dbReference type="EC" id="2.7.13.3" evidence="3"/>
<keyword evidence="11 14" id="KW-1133">Transmembrane helix</keyword>
<dbReference type="SUPFAM" id="SSF158472">
    <property type="entry name" value="HAMP domain-like"/>
    <property type="match status" value="1"/>
</dbReference>
<dbReference type="Gene3D" id="1.10.287.130">
    <property type="match status" value="1"/>
</dbReference>
<evidence type="ECO:0000256" key="5">
    <source>
        <dbReference type="ARBA" id="ARBA00022553"/>
    </source>
</evidence>
<gene>
    <name evidence="17" type="ORF">SAMN05421543_10179</name>
</gene>
<keyword evidence="8" id="KW-0547">Nucleotide-binding</keyword>
<dbReference type="CDD" id="cd00075">
    <property type="entry name" value="HATPase"/>
    <property type="match status" value="1"/>
</dbReference>
<dbReference type="SUPFAM" id="SSF55874">
    <property type="entry name" value="ATPase domain of HSP90 chaperone/DNA topoisomerase II/histidine kinase"/>
    <property type="match status" value="1"/>
</dbReference>
<dbReference type="InterPro" id="IPR003660">
    <property type="entry name" value="HAMP_dom"/>
</dbReference>
<dbReference type="Gene3D" id="3.30.565.10">
    <property type="entry name" value="Histidine kinase-like ATPase, C-terminal domain"/>
    <property type="match status" value="1"/>
</dbReference>
<evidence type="ECO:0000256" key="10">
    <source>
        <dbReference type="ARBA" id="ARBA00022840"/>
    </source>
</evidence>
<evidence type="ECO:0000256" key="2">
    <source>
        <dbReference type="ARBA" id="ARBA00004651"/>
    </source>
</evidence>
<feature type="domain" description="HAMP" evidence="16">
    <location>
        <begin position="181"/>
        <end position="233"/>
    </location>
</feature>
<dbReference type="FunFam" id="3.30.565.10:FF:000006">
    <property type="entry name" value="Sensor histidine kinase WalK"/>
    <property type="match status" value="1"/>
</dbReference>
<dbReference type="PROSITE" id="PS50885">
    <property type="entry name" value="HAMP"/>
    <property type="match status" value="1"/>
</dbReference>
<evidence type="ECO:0000256" key="9">
    <source>
        <dbReference type="ARBA" id="ARBA00022777"/>
    </source>
</evidence>
<evidence type="ECO:0000256" key="7">
    <source>
        <dbReference type="ARBA" id="ARBA00022692"/>
    </source>
</evidence>
<evidence type="ECO:0000256" key="13">
    <source>
        <dbReference type="ARBA" id="ARBA00023136"/>
    </source>
</evidence>
<keyword evidence="13 14" id="KW-0472">Membrane</keyword>
<keyword evidence="7 14" id="KW-0812">Transmembrane</keyword>
<evidence type="ECO:0000256" key="11">
    <source>
        <dbReference type="ARBA" id="ARBA00022989"/>
    </source>
</evidence>
<dbReference type="EMBL" id="FPBV01000001">
    <property type="protein sequence ID" value="SFU31605.1"/>
    <property type="molecule type" value="Genomic_DNA"/>
</dbReference>
<dbReference type="Pfam" id="PF00512">
    <property type="entry name" value="HisKA"/>
    <property type="match status" value="1"/>
</dbReference>
<dbReference type="CDD" id="cd00082">
    <property type="entry name" value="HisKA"/>
    <property type="match status" value="1"/>
</dbReference>
<evidence type="ECO:0000259" key="15">
    <source>
        <dbReference type="PROSITE" id="PS50109"/>
    </source>
</evidence>
<dbReference type="SMART" id="SM00388">
    <property type="entry name" value="HisKA"/>
    <property type="match status" value="1"/>
</dbReference>
<dbReference type="GO" id="GO:0005524">
    <property type="term" value="F:ATP binding"/>
    <property type="evidence" value="ECO:0007669"/>
    <property type="project" value="UniProtKB-KW"/>
</dbReference>
<dbReference type="InterPro" id="IPR036890">
    <property type="entry name" value="HATPase_C_sf"/>
</dbReference>
<dbReference type="InterPro" id="IPR003594">
    <property type="entry name" value="HATPase_dom"/>
</dbReference>
<dbReference type="SMART" id="SM00387">
    <property type="entry name" value="HATPase_c"/>
    <property type="match status" value="1"/>
</dbReference>
<evidence type="ECO:0000313" key="17">
    <source>
        <dbReference type="EMBL" id="SFU31605.1"/>
    </source>
</evidence>
<dbReference type="PANTHER" id="PTHR45436">
    <property type="entry name" value="SENSOR HISTIDINE KINASE YKOH"/>
    <property type="match status" value="1"/>
</dbReference>
<protein>
    <recommendedName>
        <fullName evidence="3">histidine kinase</fullName>
        <ecNumber evidence="3">2.7.13.3</ecNumber>
    </recommendedName>
</protein>
<evidence type="ECO:0000259" key="16">
    <source>
        <dbReference type="PROSITE" id="PS50885"/>
    </source>
</evidence>
<dbReference type="PROSITE" id="PS50109">
    <property type="entry name" value="HIS_KIN"/>
    <property type="match status" value="1"/>
</dbReference>
<dbReference type="PANTHER" id="PTHR45436:SF5">
    <property type="entry name" value="SENSOR HISTIDINE KINASE TRCS"/>
    <property type="match status" value="1"/>
</dbReference>
<keyword evidence="9 17" id="KW-0418">Kinase</keyword>
<dbReference type="Pfam" id="PF00672">
    <property type="entry name" value="HAMP"/>
    <property type="match status" value="1"/>
</dbReference>
<dbReference type="CDD" id="cd06225">
    <property type="entry name" value="HAMP"/>
    <property type="match status" value="1"/>
</dbReference>
<dbReference type="Gene3D" id="6.10.340.10">
    <property type="match status" value="1"/>
</dbReference>
<evidence type="ECO:0000256" key="14">
    <source>
        <dbReference type="SAM" id="Phobius"/>
    </source>
</evidence>
<dbReference type="InterPro" id="IPR005467">
    <property type="entry name" value="His_kinase_dom"/>
</dbReference>
<dbReference type="SMART" id="SM00304">
    <property type="entry name" value="HAMP"/>
    <property type="match status" value="1"/>
</dbReference>
<dbReference type="AlphaFoldDB" id="A0A1I7F663"/>
<dbReference type="GO" id="GO:0000155">
    <property type="term" value="F:phosphorelay sensor kinase activity"/>
    <property type="evidence" value="ECO:0007669"/>
    <property type="project" value="InterPro"/>
</dbReference>
<evidence type="ECO:0000256" key="6">
    <source>
        <dbReference type="ARBA" id="ARBA00022679"/>
    </source>
</evidence>
<feature type="domain" description="Histidine kinase" evidence="15">
    <location>
        <begin position="241"/>
        <end position="457"/>
    </location>
</feature>
<dbReference type="InterPro" id="IPR003661">
    <property type="entry name" value="HisK_dim/P_dom"/>
</dbReference>
<keyword evidence="18" id="KW-1185">Reference proteome</keyword>
<comment type="subcellular location">
    <subcellularLocation>
        <location evidence="2">Cell membrane</location>
        <topology evidence="2">Multi-pass membrane protein</topology>
    </subcellularLocation>
</comment>
<evidence type="ECO:0000256" key="12">
    <source>
        <dbReference type="ARBA" id="ARBA00023012"/>
    </source>
</evidence>
<dbReference type="InterPro" id="IPR004358">
    <property type="entry name" value="Sig_transdc_His_kin-like_C"/>
</dbReference>
<sequence length="468" mass="51896">MNVRKKVFLAIASLVILTSLAFFTLSQGYLSNLFRQYSAAAAESDAEQWAEMLEYYYQTHHNSWWGVDQYIATILGEHAITAGDVVYIIIYDQHGVPVVQVGRNRRSRTDTPLSVTTQSGMVTVPLDVNGHPIGSLQIWDRAIEQLHRLEQTVLHTAMVAAMWSTVITAAVGVMMGAWFARWTTKPLHNIIRGLRRLKEGDLETRLPASSADEFGEVARTFNEMTDRLSKAEQARKHLVADVAHELRMPLTIIQGQLELIQQGVKQARPETLLPIYDEVVRLSRLVEDLHQLSLAEVGKLSLVLQTVDPVDLIEGIANHFDMEFEERGIRFSLLKDVSDGVRIRVDPDRITQVVVNLLGNAIRYTPSGGTVSLRLYDSSTEFCLELADSGPGISAAHLPHVFDRFYRADDDRSRETGGTGLGLAIAKEFVEAHGGRISAESEPGKGSVFKVCLPVVDTAENPGTRSPS</sequence>
<evidence type="ECO:0000313" key="18">
    <source>
        <dbReference type="Proteomes" id="UP000183508"/>
    </source>
</evidence>
<dbReference type="Pfam" id="PF02518">
    <property type="entry name" value="HATPase_c"/>
    <property type="match status" value="1"/>
</dbReference>
<reference evidence="18" key="1">
    <citation type="submission" date="2016-10" db="EMBL/GenBank/DDBJ databases">
        <authorList>
            <person name="Varghese N."/>
        </authorList>
    </citation>
    <scope>NUCLEOTIDE SEQUENCE [LARGE SCALE GENOMIC DNA]</scope>
    <source>
        <strain evidence="18">DSM 17980</strain>
    </source>
</reference>
<keyword evidence="10" id="KW-0067">ATP-binding</keyword>
<dbReference type="STRING" id="392015.SAMN05421543_10179"/>
<proteinExistence type="predicted"/>
<keyword evidence="4" id="KW-1003">Cell membrane</keyword>
<dbReference type="SUPFAM" id="SSF47384">
    <property type="entry name" value="Homodimeric domain of signal transducing histidine kinase"/>
    <property type="match status" value="1"/>
</dbReference>
<feature type="transmembrane region" description="Helical" evidence="14">
    <location>
        <begin position="157"/>
        <end position="180"/>
    </location>
</feature>
<organism evidence="17 18">
    <name type="scientific">Alicyclobacillus macrosporangiidus</name>
    <dbReference type="NCBI Taxonomy" id="392015"/>
    <lineage>
        <taxon>Bacteria</taxon>
        <taxon>Bacillati</taxon>
        <taxon>Bacillota</taxon>
        <taxon>Bacilli</taxon>
        <taxon>Bacillales</taxon>
        <taxon>Alicyclobacillaceae</taxon>
        <taxon>Alicyclobacillus</taxon>
    </lineage>
</organism>
<name>A0A1I7F663_9BACL</name>
<dbReference type="PRINTS" id="PR00344">
    <property type="entry name" value="BCTRLSENSOR"/>
</dbReference>
<dbReference type="GO" id="GO:0005886">
    <property type="term" value="C:plasma membrane"/>
    <property type="evidence" value="ECO:0007669"/>
    <property type="project" value="UniProtKB-SubCell"/>
</dbReference>